<dbReference type="InterPro" id="IPR027640">
    <property type="entry name" value="Kinesin-like_fam"/>
</dbReference>
<dbReference type="GO" id="GO:0007018">
    <property type="term" value="P:microtubule-based movement"/>
    <property type="evidence" value="ECO:0007669"/>
    <property type="project" value="InterPro"/>
</dbReference>
<dbReference type="InterPro" id="IPR001752">
    <property type="entry name" value="Kinesin_motor_dom"/>
</dbReference>
<dbReference type="STRING" id="1157962.A0A250XRT7"/>
<evidence type="ECO:0000313" key="9">
    <source>
        <dbReference type="EMBL" id="GAX85756.1"/>
    </source>
</evidence>
<comment type="caution">
    <text evidence="9">The sequence shown here is derived from an EMBL/GenBank/DDBJ whole genome shotgun (WGS) entry which is preliminary data.</text>
</comment>
<evidence type="ECO:0000256" key="6">
    <source>
        <dbReference type="ARBA" id="ARBA00023175"/>
    </source>
</evidence>
<dbReference type="GO" id="GO:0007052">
    <property type="term" value="P:mitotic spindle organization"/>
    <property type="evidence" value="ECO:0007669"/>
    <property type="project" value="TreeGrafter"/>
</dbReference>
<protein>
    <recommendedName>
        <fullName evidence="8">Kinesin motor domain-containing protein</fullName>
    </recommendedName>
</protein>
<dbReference type="PANTHER" id="PTHR47969">
    <property type="entry name" value="CHROMOSOME-ASSOCIATED KINESIN KIF4A-RELATED"/>
    <property type="match status" value="1"/>
</dbReference>
<evidence type="ECO:0000256" key="5">
    <source>
        <dbReference type="ARBA" id="ARBA00023054"/>
    </source>
</evidence>
<comment type="similarity">
    <text evidence="7">Belongs to the TRAFAC class myosin-kinesin ATPase superfamily. Kinesin family.</text>
</comment>
<dbReference type="EMBL" id="BEGY01000189">
    <property type="protein sequence ID" value="GAX85756.1"/>
    <property type="molecule type" value="Genomic_DNA"/>
</dbReference>
<evidence type="ECO:0000256" key="7">
    <source>
        <dbReference type="PROSITE-ProRule" id="PRU00283"/>
    </source>
</evidence>
<dbReference type="GO" id="GO:0003777">
    <property type="term" value="F:microtubule motor activity"/>
    <property type="evidence" value="ECO:0007669"/>
    <property type="project" value="InterPro"/>
</dbReference>
<dbReference type="AlphaFoldDB" id="A0A250XRT7"/>
<evidence type="ECO:0000259" key="8">
    <source>
        <dbReference type="PROSITE" id="PS50067"/>
    </source>
</evidence>
<evidence type="ECO:0000256" key="3">
    <source>
        <dbReference type="ARBA" id="ARBA00022741"/>
    </source>
</evidence>
<evidence type="ECO:0000256" key="2">
    <source>
        <dbReference type="ARBA" id="ARBA00022490"/>
    </source>
</evidence>
<dbReference type="Proteomes" id="UP000232323">
    <property type="component" value="Unassembled WGS sequence"/>
</dbReference>
<proteinExistence type="inferred from homology"/>
<gene>
    <name evidence="9" type="ORF">CEUSTIGMA_g13171.t1</name>
</gene>
<keyword evidence="5" id="KW-0175">Coiled coil</keyword>
<keyword evidence="4 7" id="KW-0067">ATP-binding</keyword>
<organism evidence="9 10">
    <name type="scientific">Chlamydomonas eustigma</name>
    <dbReference type="NCBI Taxonomy" id="1157962"/>
    <lineage>
        <taxon>Eukaryota</taxon>
        <taxon>Viridiplantae</taxon>
        <taxon>Chlorophyta</taxon>
        <taxon>core chlorophytes</taxon>
        <taxon>Chlorophyceae</taxon>
        <taxon>CS clade</taxon>
        <taxon>Chlamydomonadales</taxon>
        <taxon>Chlamydomonadaceae</taxon>
        <taxon>Chlamydomonas</taxon>
    </lineage>
</organism>
<dbReference type="GO" id="GO:0005875">
    <property type="term" value="C:microtubule associated complex"/>
    <property type="evidence" value="ECO:0007669"/>
    <property type="project" value="TreeGrafter"/>
</dbReference>
<dbReference type="InterPro" id="IPR036961">
    <property type="entry name" value="Kinesin_motor_dom_sf"/>
</dbReference>
<accession>A0A250XRT7</accession>
<dbReference type="GO" id="GO:0051231">
    <property type="term" value="P:spindle elongation"/>
    <property type="evidence" value="ECO:0007669"/>
    <property type="project" value="TreeGrafter"/>
</dbReference>
<feature type="domain" description="Kinesin motor" evidence="8">
    <location>
        <begin position="1"/>
        <end position="94"/>
    </location>
</feature>
<dbReference type="Gene3D" id="3.40.850.10">
    <property type="entry name" value="Kinesin motor domain"/>
    <property type="match status" value="1"/>
</dbReference>
<dbReference type="SUPFAM" id="SSF52540">
    <property type="entry name" value="P-loop containing nucleoside triphosphate hydrolases"/>
    <property type="match status" value="1"/>
</dbReference>
<evidence type="ECO:0000256" key="4">
    <source>
        <dbReference type="ARBA" id="ARBA00022840"/>
    </source>
</evidence>
<dbReference type="InterPro" id="IPR027417">
    <property type="entry name" value="P-loop_NTPase"/>
</dbReference>
<dbReference type="OrthoDB" id="3176171at2759"/>
<evidence type="ECO:0000313" key="10">
    <source>
        <dbReference type="Proteomes" id="UP000232323"/>
    </source>
</evidence>
<dbReference type="PANTHER" id="PTHR47969:SF15">
    <property type="entry name" value="CHROMOSOME-ASSOCIATED KINESIN KIF4A-RELATED"/>
    <property type="match status" value="1"/>
</dbReference>
<keyword evidence="2" id="KW-0963">Cytoplasm</keyword>
<dbReference type="GO" id="GO:0005737">
    <property type="term" value="C:cytoplasm"/>
    <property type="evidence" value="ECO:0007669"/>
    <property type="project" value="UniProtKB-SubCell"/>
</dbReference>
<keyword evidence="3 7" id="KW-0547">Nucleotide-binding</keyword>
<reference evidence="9 10" key="1">
    <citation type="submission" date="2017-08" db="EMBL/GenBank/DDBJ databases">
        <title>Acidophilic green algal genome provides insights into adaptation to an acidic environment.</title>
        <authorList>
            <person name="Hirooka S."/>
            <person name="Hirose Y."/>
            <person name="Kanesaki Y."/>
            <person name="Higuchi S."/>
            <person name="Fujiwara T."/>
            <person name="Onuma R."/>
            <person name="Era A."/>
            <person name="Ohbayashi R."/>
            <person name="Uzuka A."/>
            <person name="Nozaki H."/>
            <person name="Yoshikawa H."/>
            <person name="Miyagishima S.Y."/>
        </authorList>
    </citation>
    <scope>NUCLEOTIDE SEQUENCE [LARGE SCALE GENOMIC DNA]</scope>
    <source>
        <strain evidence="9 10">NIES-2499</strain>
    </source>
</reference>
<dbReference type="GO" id="GO:0008017">
    <property type="term" value="F:microtubule binding"/>
    <property type="evidence" value="ECO:0007669"/>
    <property type="project" value="InterPro"/>
</dbReference>
<keyword evidence="6 7" id="KW-0505">Motor protein</keyword>
<evidence type="ECO:0000256" key="1">
    <source>
        <dbReference type="ARBA" id="ARBA00004496"/>
    </source>
</evidence>
<dbReference type="Pfam" id="PF00225">
    <property type="entry name" value="Kinesin"/>
    <property type="match status" value="1"/>
</dbReference>
<keyword evidence="10" id="KW-1185">Reference proteome</keyword>
<sequence>MANISFQFSYDHVFGLDGSDPEDLYRKCVSPLVDWLFKGYNATVFAYGQTGSGKTHTMVSEYKPGSKGFGVIPEAISSIFTHIFTRISRVKEYE</sequence>
<comment type="subcellular location">
    <subcellularLocation>
        <location evidence="1">Cytoplasm</location>
    </subcellularLocation>
</comment>
<name>A0A250XRT7_9CHLO</name>
<feature type="binding site" evidence="7">
    <location>
        <begin position="48"/>
        <end position="55"/>
    </location>
    <ligand>
        <name>ATP</name>
        <dbReference type="ChEBI" id="CHEBI:30616"/>
    </ligand>
</feature>
<dbReference type="GO" id="GO:0005524">
    <property type="term" value="F:ATP binding"/>
    <property type="evidence" value="ECO:0007669"/>
    <property type="project" value="UniProtKB-UniRule"/>
</dbReference>
<dbReference type="PROSITE" id="PS50067">
    <property type="entry name" value="KINESIN_MOTOR_2"/>
    <property type="match status" value="1"/>
</dbReference>